<reference evidence="1 2" key="1">
    <citation type="submission" date="2016-10" db="EMBL/GenBank/DDBJ databases">
        <authorList>
            <person name="Varghese N."/>
            <person name="Submissions S."/>
        </authorList>
    </citation>
    <scope>NUCLEOTIDE SEQUENCE [LARGE SCALE GENOMIC DNA]</scope>
    <source>
        <strain evidence="1 2">YR512</strain>
    </source>
</reference>
<comment type="caution">
    <text evidence="1">The sequence shown here is derived from an EMBL/GenBank/DDBJ whole genome shotgun (WGS) entry which is preliminary data.</text>
</comment>
<accession>A0A1I3ZIU6</accession>
<dbReference type="EMBL" id="FOSD01000007">
    <property type="protein sequence ID" value="SFK43965.1"/>
    <property type="molecule type" value="Genomic_DNA"/>
</dbReference>
<evidence type="ECO:0000313" key="2">
    <source>
        <dbReference type="Proteomes" id="UP000198841"/>
    </source>
</evidence>
<protein>
    <submittedName>
        <fullName evidence="1">Uncharacterized protein</fullName>
    </submittedName>
</protein>
<keyword evidence="2" id="KW-1185">Reference proteome</keyword>
<name>A0A1I3ZIU6_9GAMM</name>
<sequence length="40" mass="4582">MIQLLGPGMIVISRTEFCIWCFLAALFIQQLFTYDLRTGA</sequence>
<organism evidence="1 2">
    <name type="scientific">Candidatus Pantoea symbiotica</name>
    <dbReference type="NCBI Taxonomy" id="1884370"/>
    <lineage>
        <taxon>Bacteria</taxon>
        <taxon>Pseudomonadati</taxon>
        <taxon>Pseudomonadota</taxon>
        <taxon>Gammaproteobacteria</taxon>
        <taxon>Enterobacterales</taxon>
        <taxon>Erwiniaceae</taxon>
        <taxon>Pantoea</taxon>
    </lineage>
</organism>
<proteinExistence type="predicted"/>
<gene>
    <name evidence="1" type="ORF">SAMN05518863_10745</name>
</gene>
<evidence type="ECO:0000313" key="1">
    <source>
        <dbReference type="EMBL" id="SFK43965.1"/>
    </source>
</evidence>
<dbReference type="Proteomes" id="UP000198841">
    <property type="component" value="Unassembled WGS sequence"/>
</dbReference>